<sequence>MRTDPATAVVRETGGTASSLARTANGRIDAIDLTRGIAVCLMIVAHGTNGLMPYSDFPDWGQVPVHALTKFSSSLFFIVFGMALAVAFVPKSGAPDWPRRRNRLLRRGLLVLLWYKLLTVVELWEREPVQIADTLLYRDFPSFVEILGFYAIALLWIPWMLPLWAKTPAWLRWLSPLPVLWLSWWLLGHAGFGGVPQLQAIFVEHPDYYTWGQLSRLPLVLAGLLIGGLLLRCHATTAKRLLLAGGIALAACALLAWFALRADDLDAALVAIGRNDGKHPPGLLFSLFSVGGALALLALCIAGGNPLARLLRPVAVVGTDALMAFIVHISVIFLLWRNSFGWYQAVSYTHALQMSLLLVAATALWIWIWKRLPLPWRQPARTPTRLSASG</sequence>
<dbReference type="EMBL" id="JARYGX010000030">
    <property type="protein sequence ID" value="MDH7454584.1"/>
    <property type="molecule type" value="Genomic_DNA"/>
</dbReference>
<keyword evidence="4" id="KW-1185">Reference proteome</keyword>
<comment type="caution">
    <text evidence="3">The sequence shown here is derived from an EMBL/GenBank/DDBJ whole genome shotgun (WGS) entry which is preliminary data.</text>
</comment>
<gene>
    <name evidence="3" type="ORF">QF205_16120</name>
</gene>
<evidence type="ECO:0000313" key="3">
    <source>
        <dbReference type="EMBL" id="MDH7454584.1"/>
    </source>
</evidence>
<evidence type="ECO:0000259" key="2">
    <source>
        <dbReference type="Pfam" id="PF01757"/>
    </source>
</evidence>
<feature type="transmembrane region" description="Helical" evidence="1">
    <location>
        <begin position="215"/>
        <end position="234"/>
    </location>
</feature>
<feature type="transmembrane region" description="Helical" evidence="1">
    <location>
        <begin position="74"/>
        <end position="92"/>
    </location>
</feature>
<dbReference type="Proteomes" id="UP001160550">
    <property type="component" value="Unassembled WGS sequence"/>
</dbReference>
<accession>A0ABT6MVT2</accession>
<proteinExistence type="predicted"/>
<feature type="transmembrane region" description="Helical" evidence="1">
    <location>
        <begin position="280"/>
        <end position="302"/>
    </location>
</feature>
<feature type="transmembrane region" description="Helical" evidence="1">
    <location>
        <begin position="104"/>
        <end position="124"/>
    </location>
</feature>
<reference evidence="3" key="1">
    <citation type="journal article" date="2007" name="Int. J. Syst. Evol. Microbiol.">
        <title>Luteimonas composti sp. nov., a moderately thermophilic bacterium isolated from food waste.</title>
        <authorList>
            <person name="Young C.C."/>
            <person name="Kampfer P."/>
            <person name="Chen W.M."/>
            <person name="Yen W.S."/>
            <person name="Arun A.B."/>
            <person name="Lai W.A."/>
            <person name="Shen F.T."/>
            <person name="Rekha P.D."/>
            <person name="Lin K.Y."/>
            <person name="Chou J.H."/>
        </authorList>
    </citation>
    <scope>NUCLEOTIDE SEQUENCE</scope>
    <source>
        <strain evidence="3">CC-YY355</strain>
    </source>
</reference>
<dbReference type="Pfam" id="PF01757">
    <property type="entry name" value="Acyl_transf_3"/>
    <property type="match status" value="1"/>
</dbReference>
<dbReference type="RefSeq" id="WP_280943814.1">
    <property type="nucleotide sequence ID" value="NZ_JARYGX010000030.1"/>
</dbReference>
<dbReference type="InterPro" id="IPR002656">
    <property type="entry name" value="Acyl_transf_3_dom"/>
</dbReference>
<reference evidence="3" key="2">
    <citation type="submission" date="2023-04" db="EMBL/GenBank/DDBJ databases">
        <authorList>
            <person name="Sun J.-Q."/>
        </authorList>
    </citation>
    <scope>NUCLEOTIDE SEQUENCE</scope>
    <source>
        <strain evidence="3">CC-YY355</strain>
    </source>
</reference>
<feature type="transmembrane region" description="Helical" evidence="1">
    <location>
        <begin position="348"/>
        <end position="368"/>
    </location>
</feature>
<keyword evidence="1" id="KW-0472">Membrane</keyword>
<name>A0ABT6MVT2_9GAMM</name>
<evidence type="ECO:0000313" key="4">
    <source>
        <dbReference type="Proteomes" id="UP001160550"/>
    </source>
</evidence>
<feature type="transmembrane region" description="Helical" evidence="1">
    <location>
        <begin position="36"/>
        <end position="54"/>
    </location>
</feature>
<keyword evidence="1" id="KW-0812">Transmembrane</keyword>
<organism evidence="3 4">
    <name type="scientific">Luteimonas composti</name>
    <dbReference type="NCBI Taxonomy" id="398257"/>
    <lineage>
        <taxon>Bacteria</taxon>
        <taxon>Pseudomonadati</taxon>
        <taxon>Pseudomonadota</taxon>
        <taxon>Gammaproteobacteria</taxon>
        <taxon>Lysobacterales</taxon>
        <taxon>Lysobacteraceae</taxon>
        <taxon>Luteimonas</taxon>
    </lineage>
</organism>
<feature type="transmembrane region" description="Helical" evidence="1">
    <location>
        <begin position="241"/>
        <end position="260"/>
    </location>
</feature>
<feature type="transmembrane region" description="Helical" evidence="1">
    <location>
        <begin position="177"/>
        <end position="195"/>
    </location>
</feature>
<feature type="transmembrane region" description="Helical" evidence="1">
    <location>
        <begin position="144"/>
        <end position="165"/>
    </location>
</feature>
<feature type="domain" description="Acyltransferase 3" evidence="2">
    <location>
        <begin position="29"/>
        <end position="369"/>
    </location>
</feature>
<keyword evidence="1" id="KW-1133">Transmembrane helix</keyword>
<protein>
    <submittedName>
        <fullName evidence="3">Heparan-alpha-glucosaminide N-acetyltransferase domain-containing protein</fullName>
    </submittedName>
</protein>
<evidence type="ECO:0000256" key="1">
    <source>
        <dbReference type="SAM" id="Phobius"/>
    </source>
</evidence>
<feature type="transmembrane region" description="Helical" evidence="1">
    <location>
        <begin position="314"/>
        <end position="336"/>
    </location>
</feature>